<sequence length="451" mass="51300">MGYVETEHTGGTRFRLFPQLPSLDQQEEPETVWVSSPAGSLLPGPADHRMYVIDPVGKERAYGYYPGPGGATFHYRPPWPGPMLPEAHPSPDGHFDHLELGTYQFEQAHAFGSIRFTMDIWERYFERRLEWHFQDYYDRLEILFLRGLDNAFAGFGSIEIGSYTLKTGELVEFGMSFDILSHELGHLIIYNEIGLPGKVEVDGEYFGFHESAADMVALISLLHFDSAVVGLLEASSGNLYSYNRLNRFGEVSNHGQLRSASNEKTLYEFAEGWVHEHRLSQVLTGALFDIWVDIFHEHLLEGHLISEELEDLSDQLEGDPEYQKIIQPLFDHAYSENPGGFADALVASRDYMGFAMAAIWERLTIETLDFADVYETFLEVDSDMTGGRFHRIIHLNMRRRGIGVIKAGPRLAPPDETSHAFSDRTAVPEDAQHRCSRHLPYSLRRDIAKRP</sequence>
<protein>
    <submittedName>
        <fullName evidence="2">Uncharacterized protein</fullName>
    </submittedName>
</protein>
<keyword evidence="3" id="KW-1185">Reference proteome</keyword>
<dbReference type="AlphaFoldDB" id="A0A1X7A6A6"/>
<proteinExistence type="predicted"/>
<gene>
    <name evidence="2" type="ORF">ROA7450_03962</name>
</gene>
<evidence type="ECO:0000313" key="3">
    <source>
        <dbReference type="Proteomes" id="UP000193061"/>
    </source>
</evidence>
<accession>A0A1X7A6A6</accession>
<name>A0A1X7A6A6_9RHOB</name>
<dbReference type="Proteomes" id="UP000193061">
    <property type="component" value="Unassembled WGS sequence"/>
</dbReference>
<dbReference type="EMBL" id="FWFX01000018">
    <property type="protein sequence ID" value="SLN71808.1"/>
    <property type="molecule type" value="Genomic_DNA"/>
</dbReference>
<evidence type="ECO:0000313" key="2">
    <source>
        <dbReference type="EMBL" id="SLN71808.1"/>
    </source>
</evidence>
<reference evidence="2 3" key="1">
    <citation type="submission" date="2017-03" db="EMBL/GenBank/DDBJ databases">
        <authorList>
            <person name="Afonso C.L."/>
            <person name="Miller P.J."/>
            <person name="Scott M.A."/>
            <person name="Spackman E."/>
            <person name="Goraichik I."/>
            <person name="Dimitrov K.M."/>
            <person name="Suarez D.L."/>
            <person name="Swayne D.E."/>
        </authorList>
    </citation>
    <scope>NUCLEOTIDE SEQUENCE [LARGE SCALE GENOMIC DNA]</scope>
    <source>
        <strain evidence="2 3">CECT 7450</strain>
    </source>
</reference>
<feature type="compositionally biased region" description="Basic and acidic residues" evidence="1">
    <location>
        <begin position="416"/>
        <end position="429"/>
    </location>
</feature>
<feature type="region of interest" description="Disordered" evidence="1">
    <location>
        <begin position="407"/>
        <end position="429"/>
    </location>
</feature>
<organism evidence="2 3">
    <name type="scientific">Roseovarius albus</name>
    <dbReference type="NCBI Taxonomy" id="1247867"/>
    <lineage>
        <taxon>Bacteria</taxon>
        <taxon>Pseudomonadati</taxon>
        <taxon>Pseudomonadota</taxon>
        <taxon>Alphaproteobacteria</taxon>
        <taxon>Rhodobacterales</taxon>
        <taxon>Roseobacteraceae</taxon>
        <taxon>Roseovarius</taxon>
    </lineage>
</organism>
<dbReference type="SUPFAM" id="SSF55486">
    <property type="entry name" value="Metalloproteases ('zincins'), catalytic domain"/>
    <property type="match status" value="1"/>
</dbReference>
<evidence type="ECO:0000256" key="1">
    <source>
        <dbReference type="SAM" id="MobiDB-lite"/>
    </source>
</evidence>